<dbReference type="Proteomes" id="UP000603141">
    <property type="component" value="Unassembled WGS sequence"/>
</dbReference>
<comment type="caution">
    <text evidence="1">The sequence shown here is derived from an EMBL/GenBank/DDBJ whole genome shotgun (WGS) entry which is preliminary data.</text>
</comment>
<proteinExistence type="predicted"/>
<sequence>MTTGGAGTLKAGGIPMAVTTSDDIVTNETATVVDDPALTKNPKITFGYKELTTETNDGTITRYKKKFTVEYGAKWGYFSNP</sequence>
<dbReference type="EMBL" id="JAENIJ010000037">
    <property type="protein sequence ID" value="MBK1884177.1"/>
    <property type="molecule type" value="Genomic_DNA"/>
</dbReference>
<accession>A0A934S8M8</accession>
<organism evidence="1 2">
    <name type="scientific">Luteolibacter pohnpeiensis</name>
    <dbReference type="NCBI Taxonomy" id="454153"/>
    <lineage>
        <taxon>Bacteria</taxon>
        <taxon>Pseudomonadati</taxon>
        <taxon>Verrucomicrobiota</taxon>
        <taxon>Verrucomicrobiia</taxon>
        <taxon>Verrucomicrobiales</taxon>
        <taxon>Verrucomicrobiaceae</taxon>
        <taxon>Luteolibacter</taxon>
    </lineage>
</organism>
<evidence type="ECO:0000313" key="1">
    <source>
        <dbReference type="EMBL" id="MBK1884177.1"/>
    </source>
</evidence>
<reference evidence="1" key="1">
    <citation type="submission" date="2021-01" db="EMBL/GenBank/DDBJ databases">
        <title>Modified the classification status of verrucomicrobia.</title>
        <authorList>
            <person name="Feng X."/>
        </authorList>
    </citation>
    <scope>NUCLEOTIDE SEQUENCE</scope>
    <source>
        <strain evidence="1">KCTC 22041</strain>
    </source>
</reference>
<name>A0A934S8M8_9BACT</name>
<evidence type="ECO:0000313" key="2">
    <source>
        <dbReference type="Proteomes" id="UP000603141"/>
    </source>
</evidence>
<keyword evidence="2" id="KW-1185">Reference proteome</keyword>
<dbReference type="AlphaFoldDB" id="A0A934S8M8"/>
<dbReference type="RefSeq" id="WP_200273125.1">
    <property type="nucleotide sequence ID" value="NZ_JAENIJ010000037.1"/>
</dbReference>
<protein>
    <submittedName>
        <fullName evidence="1">Uncharacterized protein</fullName>
    </submittedName>
</protein>
<gene>
    <name evidence="1" type="ORF">JIN85_17290</name>
</gene>